<dbReference type="Pfam" id="PF00023">
    <property type="entry name" value="Ank"/>
    <property type="match status" value="1"/>
</dbReference>
<dbReference type="Gene3D" id="1.25.40.20">
    <property type="entry name" value="Ankyrin repeat-containing domain"/>
    <property type="match status" value="2"/>
</dbReference>
<gene>
    <name evidence="1" type="ORF">Gohar_024646</name>
</gene>
<dbReference type="PANTHER" id="PTHR24128">
    <property type="entry name" value="HOMEOBOX PROTEIN WARIAI"/>
    <property type="match status" value="1"/>
</dbReference>
<dbReference type="OrthoDB" id="20727at2759"/>
<organism evidence="1 2">
    <name type="scientific">Gossypium harknessii</name>
    <dbReference type="NCBI Taxonomy" id="34285"/>
    <lineage>
        <taxon>Eukaryota</taxon>
        <taxon>Viridiplantae</taxon>
        <taxon>Streptophyta</taxon>
        <taxon>Embryophyta</taxon>
        <taxon>Tracheophyta</taxon>
        <taxon>Spermatophyta</taxon>
        <taxon>Magnoliopsida</taxon>
        <taxon>eudicotyledons</taxon>
        <taxon>Gunneridae</taxon>
        <taxon>Pentapetalae</taxon>
        <taxon>rosids</taxon>
        <taxon>malvids</taxon>
        <taxon>Malvales</taxon>
        <taxon>Malvaceae</taxon>
        <taxon>Malvoideae</taxon>
        <taxon>Gossypium</taxon>
    </lineage>
</organism>
<dbReference type="InterPro" id="IPR002110">
    <property type="entry name" value="Ankyrin_rpt"/>
</dbReference>
<sequence length="195" mass="22287">MQSAKTEDKLMVAAEQEDIDMLYQLIEEDGDVLHRMDTMDVPSLAKKLNKEGLSPVHVALKCRHTQLALSLLRLDNSLVGVKGKMGYTPLHYLVMYEMDKGKLKKFFDDYHLCIINDLTSQGETALHVAARCNNQALKCLLEWLRTTAKISMLRKDKLLDVGNRDKETVLHVLTQNQPEPQVHPISSHFNPKFKF</sequence>
<dbReference type="InterPro" id="IPR036770">
    <property type="entry name" value="Ankyrin_rpt-contain_sf"/>
</dbReference>
<keyword evidence="2" id="KW-1185">Reference proteome</keyword>
<dbReference type="SUPFAM" id="SSF48403">
    <property type="entry name" value="Ankyrin repeat"/>
    <property type="match status" value="1"/>
</dbReference>
<accession>A0A7J9HGJ2</accession>
<protein>
    <submittedName>
        <fullName evidence="1">Uncharacterized protein</fullName>
    </submittedName>
</protein>
<evidence type="ECO:0000313" key="1">
    <source>
        <dbReference type="EMBL" id="MBA0808947.1"/>
    </source>
</evidence>
<dbReference type="AlphaFoldDB" id="A0A7J9HGJ2"/>
<dbReference type="Proteomes" id="UP000593560">
    <property type="component" value="Unassembled WGS sequence"/>
</dbReference>
<dbReference type="Pfam" id="PF12796">
    <property type="entry name" value="Ank_2"/>
    <property type="match status" value="1"/>
</dbReference>
<name>A0A7J9HGJ2_9ROSI</name>
<dbReference type="PANTHER" id="PTHR24128:SF109">
    <property type="entry name" value="REPEAT-CONTAINING PROTEIN, PUTATIVE-RELATED"/>
    <property type="match status" value="1"/>
</dbReference>
<dbReference type="EMBL" id="JABFAD010000009">
    <property type="protein sequence ID" value="MBA0808947.1"/>
    <property type="molecule type" value="Genomic_DNA"/>
</dbReference>
<reference evidence="1 2" key="1">
    <citation type="journal article" date="2019" name="Genome Biol. Evol.">
        <title>Insights into the evolution of the New World diploid cottons (Gossypium, subgenus Houzingenia) based on genome sequencing.</title>
        <authorList>
            <person name="Grover C.E."/>
            <person name="Arick M.A. 2nd"/>
            <person name="Thrash A."/>
            <person name="Conover J.L."/>
            <person name="Sanders W.S."/>
            <person name="Peterson D.G."/>
            <person name="Frelichowski J.E."/>
            <person name="Scheffler J.A."/>
            <person name="Scheffler B.E."/>
            <person name="Wendel J.F."/>
        </authorList>
    </citation>
    <scope>NUCLEOTIDE SEQUENCE [LARGE SCALE GENOMIC DNA]</scope>
    <source>
        <strain evidence="1">0</strain>
        <tissue evidence="1">Leaf</tissue>
    </source>
</reference>
<evidence type="ECO:0000313" key="2">
    <source>
        <dbReference type="Proteomes" id="UP000593560"/>
    </source>
</evidence>
<comment type="caution">
    <text evidence="1">The sequence shown here is derived from an EMBL/GenBank/DDBJ whole genome shotgun (WGS) entry which is preliminary data.</text>
</comment>
<proteinExistence type="predicted"/>